<accession>A0A8D2CKM2</accession>
<protein>
    <submittedName>
        <fullName evidence="1">Uncharacterized protein</fullName>
    </submittedName>
</protein>
<reference evidence="1" key="2">
    <citation type="submission" date="2025-09" db="UniProtKB">
        <authorList>
            <consortium name="Ensembl"/>
        </authorList>
    </citation>
    <scope>IDENTIFICATION</scope>
</reference>
<reference evidence="1" key="1">
    <citation type="submission" date="2025-08" db="UniProtKB">
        <authorList>
            <consortium name="Ensembl"/>
        </authorList>
    </citation>
    <scope>IDENTIFICATION</scope>
</reference>
<evidence type="ECO:0000313" key="1">
    <source>
        <dbReference type="Ensembl" id="ENSSVLP00005002614.1"/>
    </source>
</evidence>
<proteinExistence type="predicted"/>
<keyword evidence="2" id="KW-1185">Reference proteome</keyword>
<dbReference type="Ensembl" id="ENSSVLT00005002865.1">
    <property type="protein sequence ID" value="ENSSVLP00005002614.1"/>
    <property type="gene ID" value="ENSSVLG00005002097.1"/>
</dbReference>
<evidence type="ECO:0000313" key="2">
    <source>
        <dbReference type="Proteomes" id="UP000694564"/>
    </source>
</evidence>
<dbReference type="AlphaFoldDB" id="A0A8D2CKM2"/>
<dbReference type="Proteomes" id="UP000694564">
    <property type="component" value="Chromosome 5"/>
</dbReference>
<dbReference type="OrthoDB" id="10531677at2759"/>
<sequence>KKKKRKKEKRNAQYSNIQIVMFNSMYKYSCLSIYAEAWLWDWGKCLPNEKVSVKFQVSLSHGTQKQRRNMKIQVCGFGVCLLSCPTAVFQSPECNNFQHSCLVYFSCNFLLMNY</sequence>
<name>A0A8D2CKM2_SCIVU</name>
<organism evidence="1 2">
    <name type="scientific">Sciurus vulgaris</name>
    <name type="common">Eurasian red squirrel</name>
    <dbReference type="NCBI Taxonomy" id="55149"/>
    <lineage>
        <taxon>Eukaryota</taxon>
        <taxon>Metazoa</taxon>
        <taxon>Chordata</taxon>
        <taxon>Craniata</taxon>
        <taxon>Vertebrata</taxon>
        <taxon>Euteleostomi</taxon>
        <taxon>Mammalia</taxon>
        <taxon>Eutheria</taxon>
        <taxon>Euarchontoglires</taxon>
        <taxon>Glires</taxon>
        <taxon>Rodentia</taxon>
        <taxon>Sciuromorpha</taxon>
        <taxon>Sciuridae</taxon>
        <taxon>Sciurinae</taxon>
        <taxon>Sciurini</taxon>
        <taxon>Sciurus</taxon>
    </lineage>
</organism>
<dbReference type="GeneTree" id="ENSGT00950000185466"/>